<evidence type="ECO:0000313" key="2">
    <source>
        <dbReference type="Proteomes" id="UP000051870"/>
    </source>
</evidence>
<dbReference type="AlphaFoldDB" id="A0A0P1IEN7"/>
<dbReference type="RefSeq" id="WP_058312455.1">
    <property type="nucleotide sequence ID" value="NZ_CYTW01000004.1"/>
</dbReference>
<dbReference type="GeneID" id="83882262"/>
<dbReference type="STRING" id="1715693.PH7735_03283"/>
<dbReference type="GO" id="GO:0016740">
    <property type="term" value="F:transferase activity"/>
    <property type="evidence" value="ECO:0007669"/>
    <property type="project" value="UniProtKB-KW"/>
</dbReference>
<keyword evidence="1" id="KW-0808">Transferase</keyword>
<gene>
    <name evidence="1" type="ORF">PH7735_03283</name>
</gene>
<proteinExistence type="predicted"/>
<dbReference type="Proteomes" id="UP000051870">
    <property type="component" value="Unassembled WGS sequence"/>
</dbReference>
<dbReference type="EMBL" id="CYTW01000004">
    <property type="protein sequence ID" value="CUK08713.1"/>
    <property type="molecule type" value="Genomic_DNA"/>
</dbReference>
<keyword evidence="2" id="KW-1185">Reference proteome</keyword>
<protein>
    <submittedName>
        <fullName evidence="1">Stf0 sulphotransferase</fullName>
    </submittedName>
</protein>
<reference evidence="2" key="1">
    <citation type="submission" date="2015-09" db="EMBL/GenBank/DDBJ databases">
        <authorList>
            <person name="Rodrigo-Torres Lidia"/>
            <person name="Arahal R.David."/>
        </authorList>
    </citation>
    <scope>NUCLEOTIDE SEQUENCE [LARGE SCALE GENOMIC DNA]</scope>
    <source>
        <strain evidence="2">CECT 7735</strain>
    </source>
</reference>
<accession>A0A0P1IEN7</accession>
<name>A0A0P1IEN7_9RHOB</name>
<evidence type="ECO:0000313" key="1">
    <source>
        <dbReference type="EMBL" id="CUK08713.1"/>
    </source>
</evidence>
<dbReference type="Gene3D" id="3.40.50.300">
    <property type="entry name" value="P-loop containing nucleotide triphosphate hydrolases"/>
    <property type="match status" value="1"/>
</dbReference>
<dbReference type="InterPro" id="IPR027417">
    <property type="entry name" value="P-loop_NTPase"/>
</dbReference>
<organism evidence="1 2">
    <name type="scientific">Shimia thalassica</name>
    <dbReference type="NCBI Taxonomy" id="1715693"/>
    <lineage>
        <taxon>Bacteria</taxon>
        <taxon>Pseudomonadati</taxon>
        <taxon>Pseudomonadota</taxon>
        <taxon>Alphaproteobacteria</taxon>
        <taxon>Rhodobacterales</taxon>
        <taxon>Roseobacteraceae</taxon>
    </lineage>
</organism>
<sequence>MKKGNILISSARSGTNYFLSVFAKCFTDAFVVKEIFRPAGDSFPQLEELLGLNKDQVVELVGSNPLGLWQQITQKCSEQERVALAKIFYYHVDSDNALWSHFHDNNRVIHLIRRNPFDVFLSHKVASQTGKWQQFGSKGEPVEVQPLVIDAEELQAFISKQSAFIDATRARFGDADYHEVFYEDLAVSVDECVAAISSIMDTPAPKSAISIGLKKQKDKTNADLVSNYDDVAIFDKNQF</sequence>
<dbReference type="SUPFAM" id="SSF52540">
    <property type="entry name" value="P-loop containing nucleoside triphosphate hydrolases"/>
    <property type="match status" value="1"/>
</dbReference>